<evidence type="ECO:0000313" key="5">
    <source>
        <dbReference type="Proteomes" id="UP000051184"/>
    </source>
</evidence>
<dbReference type="PANTHER" id="PTHR32309:SF13">
    <property type="entry name" value="FERRIC ENTEROBACTIN TRANSPORT PROTEIN FEPE"/>
    <property type="match status" value="1"/>
</dbReference>
<dbReference type="AlphaFoldDB" id="A0A0P1IRU0"/>
<feature type="coiled-coil region" evidence="1">
    <location>
        <begin position="414"/>
        <end position="484"/>
    </location>
</feature>
<evidence type="ECO:0000256" key="2">
    <source>
        <dbReference type="SAM" id="MobiDB-lite"/>
    </source>
</evidence>
<dbReference type="Proteomes" id="UP000051184">
    <property type="component" value="Unassembled WGS sequence"/>
</dbReference>
<dbReference type="GO" id="GO:0004713">
    <property type="term" value="F:protein tyrosine kinase activity"/>
    <property type="evidence" value="ECO:0007669"/>
    <property type="project" value="TreeGrafter"/>
</dbReference>
<keyword evidence="3" id="KW-0472">Membrane</keyword>
<feature type="transmembrane region" description="Helical" evidence="3">
    <location>
        <begin position="259"/>
        <end position="278"/>
    </location>
</feature>
<accession>A0A0P1IRU0</accession>
<feature type="transmembrane region" description="Helical" evidence="3">
    <location>
        <begin position="587"/>
        <end position="607"/>
    </location>
</feature>
<evidence type="ECO:0000256" key="3">
    <source>
        <dbReference type="SAM" id="Phobius"/>
    </source>
</evidence>
<dbReference type="RefSeq" id="WP_058315098.1">
    <property type="nucleotide sequence ID" value="NZ_CYTO01000020.1"/>
</dbReference>
<protein>
    <submittedName>
        <fullName evidence="4">Vi polysaccharide export inner membrane protein VexD</fullName>
    </submittedName>
</protein>
<feature type="compositionally biased region" description="Basic residues" evidence="2">
    <location>
        <begin position="1"/>
        <end position="14"/>
    </location>
</feature>
<organism evidence="4 5">
    <name type="scientific">Cognatishimia activa</name>
    <dbReference type="NCBI Taxonomy" id="1715691"/>
    <lineage>
        <taxon>Bacteria</taxon>
        <taxon>Pseudomonadati</taxon>
        <taxon>Pseudomonadota</taxon>
        <taxon>Alphaproteobacteria</taxon>
        <taxon>Rhodobacterales</taxon>
        <taxon>Paracoccaceae</taxon>
        <taxon>Cognatishimia</taxon>
    </lineage>
</organism>
<dbReference type="OrthoDB" id="7810642at2"/>
<dbReference type="EMBL" id="CYUE01000020">
    <property type="protein sequence ID" value="CUK26166.1"/>
    <property type="molecule type" value="Genomic_DNA"/>
</dbReference>
<dbReference type="InterPro" id="IPR050445">
    <property type="entry name" value="Bact_polysacc_biosynth/exp"/>
</dbReference>
<feature type="compositionally biased region" description="Low complexity" evidence="2">
    <location>
        <begin position="15"/>
        <end position="29"/>
    </location>
</feature>
<dbReference type="GO" id="GO:0005886">
    <property type="term" value="C:plasma membrane"/>
    <property type="evidence" value="ECO:0007669"/>
    <property type="project" value="TreeGrafter"/>
</dbReference>
<feature type="compositionally biased region" description="Low complexity" evidence="2">
    <location>
        <begin position="110"/>
        <end position="141"/>
    </location>
</feature>
<keyword evidence="3" id="KW-0812">Transmembrane</keyword>
<proteinExistence type="predicted"/>
<dbReference type="STRING" id="1715691.TA5113_02053"/>
<reference evidence="5" key="1">
    <citation type="submission" date="2015-09" db="EMBL/GenBank/DDBJ databases">
        <authorList>
            <person name="Rodrigo-Torres Lidia"/>
            <person name="Arahal R.David."/>
        </authorList>
    </citation>
    <scope>NUCLEOTIDE SEQUENCE [LARGE SCALE GENOMIC DNA]</scope>
    <source>
        <strain evidence="5">CECT 5114</strain>
    </source>
</reference>
<dbReference type="PANTHER" id="PTHR32309">
    <property type="entry name" value="TYROSINE-PROTEIN KINASE"/>
    <property type="match status" value="1"/>
</dbReference>
<keyword evidence="5" id="KW-1185">Reference proteome</keyword>
<gene>
    <name evidence="4" type="ORF">TA5114_01973</name>
</gene>
<name>A0A0P1IRU0_9RHOB</name>
<feature type="region of interest" description="Disordered" evidence="2">
    <location>
        <begin position="1"/>
        <end position="141"/>
    </location>
</feature>
<evidence type="ECO:0000256" key="1">
    <source>
        <dbReference type="SAM" id="Coils"/>
    </source>
</evidence>
<sequence length="613" mass="66705">MTTKPKAKKFRIRRSSGSQSAAAPAAPESDVVESSVAPETAEMPETQLSEVPTAPNAEAPQPDAEVSDRASRRQARMARSAERRARNATVDDAQPLPTSTEEDMGGLEMAAAAPNVAASAPPPTGGTTAPPASMPASSSPEEAIALIRQEGLTGRQLRMARRLAQKHNLAATSDYDAVRLLRAQGLDPFRSKNMLDQVAPPPGTQIASGAPQLPQTQAAGQANLPSMEMASPAERRVREIGDIQKDIARRRRRKSVLMIARLAAFVMLPTLLAGYYYYKMATPMYSTKSEFLIIASEQAGPTGGFSLAGSQFDTKDSTSTQSFLQSKEAMLLLEEDVGFKSVFADPSVDPLQRLGENPTNEEAYKVYQKYVKIGFDPTDGVIRMEVSSPDPDTSTEYSRALIGYAEDRVDGQSQRKREDQLKDARRSLEKAKEDRRSAQRALVELQENSVLDPEGLIASLRQQISTYELELQENQLELSQLLDNPRPNQARVNGVRGNIRNLQSILLGLENRMTEVGGTQSSLAGQAAAIQIAQADLATADIILTAALQTLNQTELEASRQVRYLTTSVQPVTSQDPSYPRSFENTMLSFLIFSGIYLMISLTGSILREQVSG</sequence>
<keyword evidence="1" id="KW-0175">Coiled coil</keyword>
<keyword evidence="3" id="KW-1133">Transmembrane helix</keyword>
<evidence type="ECO:0000313" key="4">
    <source>
        <dbReference type="EMBL" id="CUK26166.1"/>
    </source>
</evidence>